<dbReference type="AlphaFoldDB" id="A0A4Y2B1Q3"/>
<dbReference type="Proteomes" id="UP000499080">
    <property type="component" value="Unassembled WGS sequence"/>
</dbReference>
<accession>A0A4Y2B1Q3</accession>
<feature type="region of interest" description="Disordered" evidence="1">
    <location>
        <begin position="48"/>
        <end position="72"/>
    </location>
</feature>
<keyword evidence="3" id="KW-1185">Reference proteome</keyword>
<name>A0A4Y2B1Q3_ARAVE</name>
<evidence type="ECO:0000313" key="2">
    <source>
        <dbReference type="EMBL" id="GBL85379.1"/>
    </source>
</evidence>
<evidence type="ECO:0000256" key="1">
    <source>
        <dbReference type="SAM" id="MobiDB-lite"/>
    </source>
</evidence>
<evidence type="ECO:0000313" key="3">
    <source>
        <dbReference type="Proteomes" id="UP000499080"/>
    </source>
</evidence>
<dbReference type="EMBL" id="BGPR01000043">
    <property type="protein sequence ID" value="GBL85379.1"/>
    <property type="molecule type" value="Genomic_DNA"/>
</dbReference>
<comment type="caution">
    <text evidence="2">The sequence shown here is derived from an EMBL/GenBank/DDBJ whole genome shotgun (WGS) entry which is preliminary data.</text>
</comment>
<protein>
    <submittedName>
        <fullName evidence="2">Uncharacterized protein</fullName>
    </submittedName>
</protein>
<sequence>MRLRGYDVLPSRHVVPSMRLRWFDVLPFVAIENSMVTLHPEACVKKLSSKKKGGQDHPKTLPSRKSSSPVQDSILVGGCGHRKFEDLHHGTPSIPRESSPLRNVYAPNRQGISGLMRGSTPDVTVQPKDHQTLSVLLYREYTAHQPAPRQLPGFTLPAVSRRQ</sequence>
<organism evidence="2 3">
    <name type="scientific">Araneus ventricosus</name>
    <name type="common">Orbweaver spider</name>
    <name type="synonym">Epeira ventricosa</name>
    <dbReference type="NCBI Taxonomy" id="182803"/>
    <lineage>
        <taxon>Eukaryota</taxon>
        <taxon>Metazoa</taxon>
        <taxon>Ecdysozoa</taxon>
        <taxon>Arthropoda</taxon>
        <taxon>Chelicerata</taxon>
        <taxon>Arachnida</taxon>
        <taxon>Araneae</taxon>
        <taxon>Araneomorphae</taxon>
        <taxon>Entelegynae</taxon>
        <taxon>Araneoidea</taxon>
        <taxon>Araneidae</taxon>
        <taxon>Araneus</taxon>
    </lineage>
</organism>
<gene>
    <name evidence="2" type="ORF">AVEN_34576_1</name>
</gene>
<proteinExistence type="predicted"/>
<reference evidence="2 3" key="1">
    <citation type="journal article" date="2019" name="Sci. Rep.">
        <title>Orb-weaving spider Araneus ventricosus genome elucidates the spidroin gene catalogue.</title>
        <authorList>
            <person name="Kono N."/>
            <person name="Nakamura H."/>
            <person name="Ohtoshi R."/>
            <person name="Moran D.A.P."/>
            <person name="Shinohara A."/>
            <person name="Yoshida Y."/>
            <person name="Fujiwara M."/>
            <person name="Mori M."/>
            <person name="Tomita M."/>
            <person name="Arakawa K."/>
        </authorList>
    </citation>
    <scope>NUCLEOTIDE SEQUENCE [LARGE SCALE GENOMIC DNA]</scope>
</reference>